<accession>A0A8J3DPL0</accession>
<name>A0A8J3DPL0_9HYPH</name>
<evidence type="ECO:0000313" key="2">
    <source>
        <dbReference type="EMBL" id="GHC64097.1"/>
    </source>
</evidence>
<comment type="caution">
    <text evidence="2">The sequence shown here is derived from an EMBL/GenBank/DDBJ whole genome shotgun (WGS) entry which is preliminary data.</text>
</comment>
<dbReference type="InterPro" id="IPR022742">
    <property type="entry name" value="Hydrolase_4"/>
</dbReference>
<dbReference type="AlphaFoldDB" id="A0A8J3DPL0"/>
<protein>
    <submittedName>
        <fullName evidence="2">Lysophospholipase</fullName>
    </submittedName>
</protein>
<dbReference type="Pfam" id="PF12146">
    <property type="entry name" value="Hydrolase_4"/>
    <property type="match status" value="1"/>
</dbReference>
<dbReference type="SUPFAM" id="SSF53474">
    <property type="entry name" value="alpha/beta-Hydrolases"/>
    <property type="match status" value="1"/>
</dbReference>
<dbReference type="PANTHER" id="PTHR11614">
    <property type="entry name" value="PHOSPHOLIPASE-RELATED"/>
    <property type="match status" value="1"/>
</dbReference>
<proteinExistence type="predicted"/>
<reference evidence="2" key="2">
    <citation type="submission" date="2020-09" db="EMBL/GenBank/DDBJ databases">
        <authorList>
            <person name="Sun Q."/>
            <person name="Kim S."/>
        </authorList>
    </citation>
    <scope>NUCLEOTIDE SEQUENCE</scope>
    <source>
        <strain evidence="2">KCTC 42097</strain>
    </source>
</reference>
<evidence type="ECO:0000259" key="1">
    <source>
        <dbReference type="Pfam" id="PF12146"/>
    </source>
</evidence>
<feature type="domain" description="Serine aminopeptidase S33" evidence="1">
    <location>
        <begin position="47"/>
        <end position="300"/>
    </location>
</feature>
<evidence type="ECO:0000313" key="3">
    <source>
        <dbReference type="Proteomes" id="UP000641137"/>
    </source>
</evidence>
<keyword evidence="3" id="KW-1185">Reference proteome</keyword>
<dbReference type="EMBL" id="BMZO01000002">
    <property type="protein sequence ID" value="GHC64097.1"/>
    <property type="molecule type" value="Genomic_DNA"/>
</dbReference>
<reference evidence="2" key="1">
    <citation type="journal article" date="2014" name="Int. J. Syst. Evol. Microbiol.">
        <title>Complete genome sequence of Corynebacterium casei LMG S-19264T (=DSM 44701T), isolated from a smear-ripened cheese.</title>
        <authorList>
            <consortium name="US DOE Joint Genome Institute (JGI-PGF)"/>
            <person name="Walter F."/>
            <person name="Albersmeier A."/>
            <person name="Kalinowski J."/>
            <person name="Ruckert C."/>
        </authorList>
    </citation>
    <scope>NUCLEOTIDE SEQUENCE</scope>
    <source>
        <strain evidence="2">KCTC 42097</strain>
    </source>
</reference>
<dbReference type="InterPro" id="IPR051044">
    <property type="entry name" value="MAG_DAG_Lipase"/>
</dbReference>
<organism evidence="2 3">
    <name type="scientific">Limoniibacter endophyticus</name>
    <dbReference type="NCBI Taxonomy" id="1565040"/>
    <lineage>
        <taxon>Bacteria</taxon>
        <taxon>Pseudomonadati</taxon>
        <taxon>Pseudomonadota</taxon>
        <taxon>Alphaproteobacteria</taxon>
        <taxon>Hyphomicrobiales</taxon>
        <taxon>Bartonellaceae</taxon>
        <taxon>Limoniibacter</taxon>
    </lineage>
</organism>
<gene>
    <name evidence="2" type="ORF">GCM10010136_05830</name>
</gene>
<dbReference type="Proteomes" id="UP000641137">
    <property type="component" value="Unassembled WGS sequence"/>
</dbReference>
<sequence length="355" mass="39286">MSDDKQESILREIPENPVPEGGVAGFIETGDGTRLRFARFRAAGEPFKGTILLLQGRNEAIEKYFETIGDFSKAGYGVIAFDWRGQGGSTRLVTSRQGYVRRFEHFGDDLDAIISQVALPDGRGPFFIVAHSSGALAAILASPRLANRIERMVLLAPFLEPVGLPVSNVLARRIARLACWLGLGKMALTPAAPAGTAFPFEINRVSRDPKRYERNSKLMREFPELFLGGASAAWVNAAFRAIGTVKSEKFLRNNRIPMLMLAPTEDKVVSATAIEAYARTLRCASFISIDGAYHELAQERNVMREQMLAAVKAFLPGSQYEPAQSMEPDDLLYAEAGKIQKKAKRFGNLHRYIFR</sequence>
<dbReference type="RefSeq" id="WP_189487776.1">
    <property type="nucleotide sequence ID" value="NZ_BMZO01000002.1"/>
</dbReference>
<dbReference type="Gene3D" id="3.40.50.1820">
    <property type="entry name" value="alpha/beta hydrolase"/>
    <property type="match status" value="1"/>
</dbReference>
<dbReference type="InterPro" id="IPR029058">
    <property type="entry name" value="AB_hydrolase_fold"/>
</dbReference>